<proteinExistence type="predicted"/>
<evidence type="ECO:0000256" key="1">
    <source>
        <dbReference type="ARBA" id="ARBA00023015"/>
    </source>
</evidence>
<dbReference type="PANTHER" id="PTHR47506">
    <property type="entry name" value="TRANSCRIPTIONAL REGULATORY PROTEIN"/>
    <property type="match status" value="1"/>
</dbReference>
<dbReference type="InterPro" id="IPR036271">
    <property type="entry name" value="Tet_transcr_reg_TetR-rel_C_sf"/>
</dbReference>
<reference evidence="6 7" key="1">
    <citation type="submission" date="2023-07" db="EMBL/GenBank/DDBJ databases">
        <title>Genomic Encyclopedia of Type Strains, Phase IV (KMG-IV): sequencing the most valuable type-strain genomes for metagenomic binning, comparative biology and taxonomic classification.</title>
        <authorList>
            <person name="Goeker M."/>
        </authorList>
    </citation>
    <scope>NUCLEOTIDE SEQUENCE [LARGE SCALE GENOMIC DNA]</scope>
    <source>
        <strain evidence="6 7">DSM 100301</strain>
    </source>
</reference>
<gene>
    <name evidence="6" type="ORF">QO005_002804</name>
</gene>
<feature type="domain" description="HTH tetR-type" evidence="5">
    <location>
        <begin position="22"/>
        <end position="82"/>
    </location>
</feature>
<dbReference type="Gene3D" id="1.10.357.10">
    <property type="entry name" value="Tetracycline Repressor, domain 2"/>
    <property type="match status" value="1"/>
</dbReference>
<dbReference type="SUPFAM" id="SSF48498">
    <property type="entry name" value="Tetracyclin repressor-like, C-terminal domain"/>
    <property type="match status" value="1"/>
</dbReference>
<dbReference type="Pfam" id="PF00440">
    <property type="entry name" value="TetR_N"/>
    <property type="match status" value="1"/>
</dbReference>
<keyword evidence="7" id="KW-1185">Reference proteome</keyword>
<dbReference type="PROSITE" id="PS50977">
    <property type="entry name" value="HTH_TETR_2"/>
    <property type="match status" value="1"/>
</dbReference>
<evidence type="ECO:0000256" key="4">
    <source>
        <dbReference type="PROSITE-ProRule" id="PRU00335"/>
    </source>
</evidence>
<dbReference type="SUPFAM" id="SSF46689">
    <property type="entry name" value="Homeodomain-like"/>
    <property type="match status" value="1"/>
</dbReference>
<evidence type="ECO:0000313" key="6">
    <source>
        <dbReference type="EMBL" id="MDQ0456463.1"/>
    </source>
</evidence>
<dbReference type="Proteomes" id="UP001235269">
    <property type="component" value="Unassembled WGS sequence"/>
</dbReference>
<dbReference type="PANTHER" id="PTHR47506:SF1">
    <property type="entry name" value="HTH-TYPE TRANSCRIPTIONAL REGULATOR YJDC"/>
    <property type="match status" value="1"/>
</dbReference>
<evidence type="ECO:0000313" key="7">
    <source>
        <dbReference type="Proteomes" id="UP001235269"/>
    </source>
</evidence>
<keyword evidence="3" id="KW-0804">Transcription</keyword>
<dbReference type="Pfam" id="PF16925">
    <property type="entry name" value="TetR_C_13"/>
    <property type="match status" value="1"/>
</dbReference>
<feature type="DNA-binding region" description="H-T-H motif" evidence="4">
    <location>
        <begin position="45"/>
        <end position="64"/>
    </location>
</feature>
<dbReference type="InterPro" id="IPR011075">
    <property type="entry name" value="TetR_C"/>
</dbReference>
<comment type="caution">
    <text evidence="6">The sequence shown here is derived from an EMBL/GenBank/DDBJ whole genome shotgun (WGS) entry which is preliminary data.</text>
</comment>
<accession>A0ABU0IDY9</accession>
<dbReference type="RefSeq" id="WP_307158653.1">
    <property type="nucleotide sequence ID" value="NZ_JAUSWH010000008.1"/>
</dbReference>
<keyword evidence="1" id="KW-0805">Transcription regulation</keyword>
<sequence length="210" mass="24081">MPLEKSPSPNTRPRSKKKLAGCERREAILEASVRLFLKNGFHATSFTMIAEEVGLSVAGLTHYFPTKVELLLAVLDKRDQATVHLVPDPIPHWDDFLAALKEINRRNVEIPETIRAFSLMNAESLLENHPAKAWFHKRTLDLRDRLAHSIHQAIDEKEIRDDTDPQSLASEIIAMMDGLQMLWLRFPQSTDMVVIFDAYLDRLNAFLKRD</sequence>
<dbReference type="InterPro" id="IPR001647">
    <property type="entry name" value="HTH_TetR"/>
</dbReference>
<dbReference type="EMBL" id="JAUSWH010000008">
    <property type="protein sequence ID" value="MDQ0456463.1"/>
    <property type="molecule type" value="Genomic_DNA"/>
</dbReference>
<evidence type="ECO:0000256" key="3">
    <source>
        <dbReference type="ARBA" id="ARBA00023163"/>
    </source>
</evidence>
<dbReference type="InterPro" id="IPR009057">
    <property type="entry name" value="Homeodomain-like_sf"/>
</dbReference>
<evidence type="ECO:0000256" key="2">
    <source>
        <dbReference type="ARBA" id="ARBA00023125"/>
    </source>
</evidence>
<evidence type="ECO:0000259" key="5">
    <source>
        <dbReference type="PROSITE" id="PS50977"/>
    </source>
</evidence>
<name>A0ABU0IDY9_9HYPH</name>
<dbReference type="PRINTS" id="PR00455">
    <property type="entry name" value="HTHTETR"/>
</dbReference>
<protein>
    <submittedName>
        <fullName evidence="6">AcrR family transcriptional regulator</fullName>
    </submittedName>
</protein>
<organism evidence="6 7">
    <name type="scientific">Rhizobium paknamense</name>
    <dbReference type="NCBI Taxonomy" id="1206817"/>
    <lineage>
        <taxon>Bacteria</taxon>
        <taxon>Pseudomonadati</taxon>
        <taxon>Pseudomonadota</taxon>
        <taxon>Alphaproteobacteria</taxon>
        <taxon>Hyphomicrobiales</taxon>
        <taxon>Rhizobiaceae</taxon>
        <taxon>Rhizobium/Agrobacterium group</taxon>
        <taxon>Rhizobium</taxon>
    </lineage>
</organism>
<keyword evidence="2 4" id="KW-0238">DNA-binding</keyword>